<reference evidence="3" key="1">
    <citation type="journal article" date="2019" name="Int. J. Syst. Evol. Microbiol.">
        <title>The Global Catalogue of Microorganisms (GCM) 10K type strain sequencing project: providing services to taxonomists for standard genome sequencing and annotation.</title>
        <authorList>
            <consortium name="The Broad Institute Genomics Platform"/>
            <consortium name="The Broad Institute Genome Sequencing Center for Infectious Disease"/>
            <person name="Wu L."/>
            <person name="Ma J."/>
        </authorList>
    </citation>
    <scope>NUCLEOTIDE SEQUENCE [LARGE SCALE GENOMIC DNA]</scope>
    <source>
        <strain evidence="3">JCM 15309</strain>
    </source>
</reference>
<dbReference type="Proteomes" id="UP001500571">
    <property type="component" value="Unassembled WGS sequence"/>
</dbReference>
<gene>
    <name evidence="2" type="ORF">GCM10009798_06610</name>
</gene>
<dbReference type="EMBL" id="BAAAPB010000001">
    <property type="protein sequence ID" value="GAA1950044.1"/>
    <property type="molecule type" value="Genomic_DNA"/>
</dbReference>
<organism evidence="2 3">
    <name type="scientific">Nocardioides panacihumi</name>
    <dbReference type="NCBI Taxonomy" id="400774"/>
    <lineage>
        <taxon>Bacteria</taxon>
        <taxon>Bacillati</taxon>
        <taxon>Actinomycetota</taxon>
        <taxon>Actinomycetes</taxon>
        <taxon>Propionibacteriales</taxon>
        <taxon>Nocardioidaceae</taxon>
        <taxon>Nocardioides</taxon>
    </lineage>
</organism>
<evidence type="ECO:0000313" key="2">
    <source>
        <dbReference type="EMBL" id="GAA1950044.1"/>
    </source>
</evidence>
<name>A0ABP5BRF5_9ACTN</name>
<keyword evidence="3" id="KW-1185">Reference proteome</keyword>
<feature type="region of interest" description="Disordered" evidence="1">
    <location>
        <begin position="27"/>
        <end position="70"/>
    </location>
</feature>
<sequence length="70" mass="7533">MVPQLYMSESMPPEWPRNSLASSSYNGFASAGRPSAKGIGTPTYLSSRSDMTGPPIPDLHGADLVQRNDH</sequence>
<comment type="caution">
    <text evidence="2">The sequence shown here is derived from an EMBL/GenBank/DDBJ whole genome shotgun (WGS) entry which is preliminary data.</text>
</comment>
<protein>
    <submittedName>
        <fullName evidence="2">Uncharacterized protein</fullName>
    </submittedName>
</protein>
<evidence type="ECO:0000256" key="1">
    <source>
        <dbReference type="SAM" id="MobiDB-lite"/>
    </source>
</evidence>
<evidence type="ECO:0000313" key="3">
    <source>
        <dbReference type="Proteomes" id="UP001500571"/>
    </source>
</evidence>
<accession>A0ABP5BRF5</accession>
<proteinExistence type="predicted"/>